<dbReference type="Proteomes" id="UP000000444">
    <property type="component" value="Chromosome"/>
</dbReference>
<dbReference type="InterPro" id="IPR008920">
    <property type="entry name" value="TF_FadR/GntR_C"/>
</dbReference>
<dbReference type="SUPFAM" id="SSF48008">
    <property type="entry name" value="GntR ligand-binding domain-like"/>
    <property type="match status" value="1"/>
</dbReference>
<dbReference type="Gene3D" id="1.10.10.10">
    <property type="entry name" value="Winged helix-like DNA-binding domain superfamily/Winged helix DNA-binding domain"/>
    <property type="match status" value="1"/>
</dbReference>
<evidence type="ECO:0000256" key="3">
    <source>
        <dbReference type="ARBA" id="ARBA00023163"/>
    </source>
</evidence>
<dbReference type="SUPFAM" id="SSF46785">
    <property type="entry name" value="Winged helix' DNA-binding domain"/>
    <property type="match status" value="1"/>
</dbReference>
<dbReference type="InterPro" id="IPR000524">
    <property type="entry name" value="Tscrpt_reg_HTH_GntR"/>
</dbReference>
<dbReference type="KEGG" id="sca:SCA_1950"/>
<keyword evidence="2" id="KW-0238">DNA-binding</keyword>
<keyword evidence="1" id="KW-0805">Transcription regulation</keyword>
<dbReference type="SMART" id="SM00895">
    <property type="entry name" value="FCD"/>
    <property type="match status" value="1"/>
</dbReference>
<accession>B9DL45</accession>
<dbReference type="SMART" id="SM00345">
    <property type="entry name" value="HTH_GNTR"/>
    <property type="match status" value="1"/>
</dbReference>
<dbReference type="HOGENOM" id="CLU_017584_5_5_9"/>
<proteinExistence type="predicted"/>
<dbReference type="InterPro" id="IPR036388">
    <property type="entry name" value="WH-like_DNA-bd_sf"/>
</dbReference>
<protein>
    <submittedName>
        <fullName evidence="5">Gluconate operon transcriptional repressor</fullName>
    </submittedName>
</protein>
<dbReference type="GO" id="GO:0003700">
    <property type="term" value="F:DNA-binding transcription factor activity"/>
    <property type="evidence" value="ECO:0007669"/>
    <property type="project" value="InterPro"/>
</dbReference>
<evidence type="ECO:0000313" key="6">
    <source>
        <dbReference type="Proteomes" id="UP000000444"/>
    </source>
</evidence>
<reference evidence="5 6" key="1">
    <citation type="journal article" date="2009" name="Appl. Environ. Microbiol.">
        <title>Genome analysis of the meat starter culture bacterium Staphylococcus carnosus TM300.</title>
        <authorList>
            <person name="Rosenstein R."/>
            <person name="Nerz C."/>
            <person name="Biswas L."/>
            <person name="Resch A."/>
            <person name="Raddatz G."/>
            <person name="Schuster S.C."/>
            <person name="Goetz F."/>
        </authorList>
    </citation>
    <scope>NUCLEOTIDE SEQUENCE [LARGE SCALE GENOMIC DNA]</scope>
    <source>
        <strain evidence="5 6">TM300</strain>
    </source>
</reference>
<dbReference type="Pfam" id="PF00392">
    <property type="entry name" value="GntR"/>
    <property type="match status" value="1"/>
</dbReference>
<evidence type="ECO:0000259" key="4">
    <source>
        <dbReference type="PROSITE" id="PS50949"/>
    </source>
</evidence>
<dbReference type="InterPro" id="IPR036390">
    <property type="entry name" value="WH_DNA-bd_sf"/>
</dbReference>
<organism evidence="5 6">
    <name type="scientific">Staphylococcus carnosus (strain TM300)</name>
    <dbReference type="NCBI Taxonomy" id="396513"/>
    <lineage>
        <taxon>Bacteria</taxon>
        <taxon>Bacillati</taxon>
        <taxon>Bacillota</taxon>
        <taxon>Bacilli</taxon>
        <taxon>Bacillales</taxon>
        <taxon>Staphylococcaceae</taxon>
        <taxon>Staphylococcus</taxon>
    </lineage>
</organism>
<gene>
    <name evidence="5" type="primary">gntR</name>
    <name evidence="5" type="ordered locus">Sca_1950</name>
</gene>
<feature type="domain" description="HTH gntR-type" evidence="4">
    <location>
        <begin position="22"/>
        <end position="88"/>
    </location>
</feature>
<name>B9DL45_STACT</name>
<sequence length="235" mass="27443">MSKQGAGLLMGENYPKQWMEGMTTGERVAAELRLQIVEGSIEADACLTENQVAKKFNVSRSPVRDAFKLLKQDQLICLERMGADVLHFGEGERREIYDLRIMMESFAFAKVKSDERIQLAKEMRKHLEMMKVAVQFQDAEAYTEHDIKFHEVLIYATQHRYLLSSWNNLKPLMLCLILLSMRKRMREEPEDFERIHHNHEVYAEAVEQNNVSQLQEAFHLNFDDVGDNIAGLFYR</sequence>
<dbReference type="EMBL" id="AM295250">
    <property type="protein sequence ID" value="CAL28856.1"/>
    <property type="molecule type" value="Genomic_DNA"/>
</dbReference>
<dbReference type="eggNOG" id="COG1802">
    <property type="taxonomic scope" value="Bacteria"/>
</dbReference>
<evidence type="ECO:0000256" key="2">
    <source>
        <dbReference type="ARBA" id="ARBA00023125"/>
    </source>
</evidence>
<evidence type="ECO:0000313" key="5">
    <source>
        <dbReference type="EMBL" id="CAL28856.1"/>
    </source>
</evidence>
<dbReference type="InterPro" id="IPR011711">
    <property type="entry name" value="GntR_C"/>
</dbReference>
<dbReference type="GO" id="GO:0003677">
    <property type="term" value="F:DNA binding"/>
    <property type="evidence" value="ECO:0007669"/>
    <property type="project" value="UniProtKB-KW"/>
</dbReference>
<dbReference type="PANTHER" id="PTHR43537:SF24">
    <property type="entry name" value="GLUCONATE OPERON TRANSCRIPTIONAL REPRESSOR"/>
    <property type="match status" value="1"/>
</dbReference>
<evidence type="ECO:0000256" key="1">
    <source>
        <dbReference type="ARBA" id="ARBA00023015"/>
    </source>
</evidence>
<dbReference type="PANTHER" id="PTHR43537">
    <property type="entry name" value="TRANSCRIPTIONAL REGULATOR, GNTR FAMILY"/>
    <property type="match status" value="1"/>
</dbReference>
<dbReference type="Pfam" id="PF07729">
    <property type="entry name" value="FCD"/>
    <property type="match status" value="1"/>
</dbReference>
<keyword evidence="3" id="KW-0804">Transcription</keyword>
<keyword evidence="6" id="KW-1185">Reference proteome</keyword>
<dbReference type="AlphaFoldDB" id="B9DL45"/>
<dbReference type="PROSITE" id="PS50949">
    <property type="entry name" value="HTH_GNTR"/>
    <property type="match status" value="1"/>
</dbReference>
<dbReference type="Gene3D" id="1.20.120.530">
    <property type="entry name" value="GntR ligand-binding domain-like"/>
    <property type="match status" value="1"/>
</dbReference>